<sequence>MRNPGIWNKKLLVQGALLILVALGVSVESSEQITIMEFNVRQTNRRLDGFKEMIARHGQDNFSVYHTSDWKPKLQTLPKSNYGTPKLMNSQDSQRSLRKIDTRELITGILETGFIHFLLFIKQWVTDMFYGLQQIHFFR</sequence>
<evidence type="ECO:0000313" key="2">
    <source>
        <dbReference type="EMBL" id="CAH0111033.1"/>
    </source>
</evidence>
<gene>
    <name evidence="2" type="ORF">DGAL_LOCUS14642</name>
</gene>
<dbReference type="EMBL" id="CAKKLH010000309">
    <property type="protein sequence ID" value="CAH0111033.1"/>
    <property type="molecule type" value="Genomic_DNA"/>
</dbReference>
<proteinExistence type="predicted"/>
<evidence type="ECO:0000256" key="1">
    <source>
        <dbReference type="SAM" id="SignalP"/>
    </source>
</evidence>
<accession>A0A8J2RXY7</accession>
<evidence type="ECO:0000313" key="3">
    <source>
        <dbReference type="Proteomes" id="UP000789390"/>
    </source>
</evidence>
<dbReference type="AlphaFoldDB" id="A0A8J2RXY7"/>
<dbReference type="Proteomes" id="UP000789390">
    <property type="component" value="Unassembled WGS sequence"/>
</dbReference>
<name>A0A8J2RXY7_9CRUS</name>
<feature type="signal peptide" evidence="1">
    <location>
        <begin position="1"/>
        <end position="26"/>
    </location>
</feature>
<feature type="chain" id="PRO_5035188310" evidence="1">
    <location>
        <begin position="27"/>
        <end position="139"/>
    </location>
</feature>
<organism evidence="2 3">
    <name type="scientific">Daphnia galeata</name>
    <dbReference type="NCBI Taxonomy" id="27404"/>
    <lineage>
        <taxon>Eukaryota</taxon>
        <taxon>Metazoa</taxon>
        <taxon>Ecdysozoa</taxon>
        <taxon>Arthropoda</taxon>
        <taxon>Crustacea</taxon>
        <taxon>Branchiopoda</taxon>
        <taxon>Diplostraca</taxon>
        <taxon>Cladocera</taxon>
        <taxon>Anomopoda</taxon>
        <taxon>Daphniidae</taxon>
        <taxon>Daphnia</taxon>
    </lineage>
</organism>
<dbReference type="OrthoDB" id="10412055at2759"/>
<keyword evidence="3" id="KW-1185">Reference proteome</keyword>
<reference evidence="2" key="1">
    <citation type="submission" date="2021-11" db="EMBL/GenBank/DDBJ databases">
        <authorList>
            <person name="Schell T."/>
        </authorList>
    </citation>
    <scope>NUCLEOTIDE SEQUENCE</scope>
    <source>
        <strain evidence="2">M5</strain>
    </source>
</reference>
<comment type="caution">
    <text evidence="2">The sequence shown here is derived from an EMBL/GenBank/DDBJ whole genome shotgun (WGS) entry which is preliminary data.</text>
</comment>
<keyword evidence="1" id="KW-0732">Signal</keyword>
<protein>
    <submittedName>
        <fullName evidence="2">Uncharacterized protein</fullName>
    </submittedName>
</protein>